<organism evidence="3 4">
    <name type="scientific">Roseovarius rhodophyticola</name>
    <dbReference type="NCBI Taxonomy" id="3080827"/>
    <lineage>
        <taxon>Bacteria</taxon>
        <taxon>Pseudomonadati</taxon>
        <taxon>Pseudomonadota</taxon>
        <taxon>Alphaproteobacteria</taxon>
        <taxon>Rhodobacterales</taxon>
        <taxon>Roseobacteraceae</taxon>
        <taxon>Roseovarius</taxon>
    </lineage>
</organism>
<feature type="domain" description="Ancillary SecYEG translocon subunit/Cell division coordinator CpoB TPR" evidence="2">
    <location>
        <begin position="28"/>
        <end position="133"/>
    </location>
</feature>
<gene>
    <name evidence="3" type="ORF">RZS32_001310</name>
</gene>
<evidence type="ECO:0000313" key="3">
    <source>
        <dbReference type="EMBL" id="WYK18552.1"/>
    </source>
</evidence>
<evidence type="ECO:0000313" key="4">
    <source>
        <dbReference type="Proteomes" id="UP001281305"/>
    </source>
</evidence>
<dbReference type="RefSeq" id="WP_317055235.1">
    <property type="nucleotide sequence ID" value="NZ_CP146606.1"/>
</dbReference>
<evidence type="ECO:0000256" key="1">
    <source>
        <dbReference type="SAM" id="Phobius"/>
    </source>
</evidence>
<sequence>MSNTDSFIEEVAEEVRRDKLFKLLKRYGWIAVAAVLLLVGATAWNEWNKSQQRQAAQALGDQVLNALESDDRAERAAALAAIETPEGGARGILGLLAASEAGTDAPEEAAAQLLALADDPNVPQVYRQIAVLKAIALPDNGLSAEDRRSRLDGLLPGGGLVRLLADEQLAYLDIEAGNNDAALDRLRQIGESAEATIGLRQRAAQMVVALGGELTQAPALPESGQDDGN</sequence>
<feature type="transmembrane region" description="Helical" evidence="1">
    <location>
        <begin position="26"/>
        <end position="44"/>
    </location>
</feature>
<dbReference type="Proteomes" id="UP001281305">
    <property type="component" value="Chromosome"/>
</dbReference>
<keyword evidence="1" id="KW-0812">Transmembrane</keyword>
<dbReference type="InterPro" id="IPR018704">
    <property type="entry name" value="SecYEG/CpoB_TPR"/>
</dbReference>
<keyword evidence="4" id="KW-1185">Reference proteome</keyword>
<proteinExistence type="predicted"/>
<evidence type="ECO:0000259" key="2">
    <source>
        <dbReference type="Pfam" id="PF09976"/>
    </source>
</evidence>
<dbReference type="Pfam" id="PF09976">
    <property type="entry name" value="TPR_21"/>
    <property type="match status" value="1"/>
</dbReference>
<protein>
    <submittedName>
        <fullName evidence="3">Tetratricopeptide repeat protein</fullName>
    </submittedName>
</protein>
<keyword evidence="1" id="KW-1133">Transmembrane helix</keyword>
<reference evidence="3 4" key="1">
    <citation type="submission" date="2024-02" db="EMBL/GenBank/DDBJ databases">
        <title>Roseovarius strain W115 nov., isolated from a marine algae.</title>
        <authorList>
            <person name="Lee M.W."/>
            <person name="Lee J.K."/>
            <person name="Kim J.M."/>
            <person name="Choi D.G."/>
            <person name="Baek J.H."/>
            <person name="Bayburt H."/>
            <person name="Jung J.J."/>
            <person name="Han D.M."/>
            <person name="Jeon C.O."/>
        </authorList>
    </citation>
    <scope>NUCLEOTIDE SEQUENCE [LARGE SCALE GENOMIC DNA]</scope>
    <source>
        <strain evidence="3 4">W115</strain>
    </source>
</reference>
<dbReference type="EMBL" id="CP146606">
    <property type="protein sequence ID" value="WYK18552.1"/>
    <property type="molecule type" value="Genomic_DNA"/>
</dbReference>
<keyword evidence="1" id="KW-0472">Membrane</keyword>
<accession>A0ABZ2TFQ6</accession>
<name>A0ABZ2TFQ6_9RHOB</name>